<dbReference type="AlphaFoldDB" id="S8EIC4"/>
<keyword evidence="7" id="KW-0539">Nucleus</keyword>
<feature type="binding site" evidence="9">
    <location>
        <position position="297"/>
    </location>
    <ligand>
        <name>Mg(2+)</name>
        <dbReference type="ChEBI" id="CHEBI:18420"/>
        <label>1</label>
    </ligand>
</feature>
<feature type="compositionally biased region" description="Polar residues" evidence="13">
    <location>
        <begin position="400"/>
        <end position="415"/>
    </location>
</feature>
<keyword evidence="4" id="KW-0378">Hydrolase</keyword>
<dbReference type="GO" id="GO:0008311">
    <property type="term" value="F:double-stranded DNA 3'-5' DNA exonuclease activity"/>
    <property type="evidence" value="ECO:0007669"/>
    <property type="project" value="TreeGrafter"/>
</dbReference>
<dbReference type="PROSITE" id="PS51435">
    <property type="entry name" value="AP_NUCLEASE_F1_4"/>
    <property type="match status" value="1"/>
</dbReference>
<evidence type="ECO:0000313" key="15">
    <source>
        <dbReference type="EMBL" id="EPT03059.1"/>
    </source>
</evidence>
<gene>
    <name evidence="15" type="ORF">FOMPIDRAFT_1143075</name>
</gene>
<dbReference type="HOGENOM" id="CLU_010374_2_1_1"/>
<dbReference type="GO" id="GO:0003906">
    <property type="term" value="F:DNA-(apurinic or apyrimidinic site) endonuclease activity"/>
    <property type="evidence" value="ECO:0007669"/>
    <property type="project" value="TreeGrafter"/>
</dbReference>
<evidence type="ECO:0000256" key="3">
    <source>
        <dbReference type="ARBA" id="ARBA00022771"/>
    </source>
</evidence>
<evidence type="ECO:0000256" key="11">
    <source>
        <dbReference type="PROSITE-ProRule" id="PRU01343"/>
    </source>
</evidence>
<evidence type="ECO:0000256" key="12">
    <source>
        <dbReference type="RuleBase" id="RU362131"/>
    </source>
</evidence>
<evidence type="ECO:0000256" key="5">
    <source>
        <dbReference type="ARBA" id="ARBA00022833"/>
    </source>
</evidence>
<keyword evidence="9" id="KW-0464">Manganese</keyword>
<feature type="binding site" evidence="9">
    <location>
        <position position="198"/>
    </location>
    <ligand>
        <name>Mg(2+)</name>
        <dbReference type="ChEBI" id="CHEBI:18420"/>
        <label>1</label>
    </ligand>
</feature>
<dbReference type="SUPFAM" id="SSF56219">
    <property type="entry name" value="DNase I-like"/>
    <property type="match status" value="1"/>
</dbReference>
<dbReference type="InParanoid" id="S8EIC4"/>
<evidence type="ECO:0000256" key="1">
    <source>
        <dbReference type="ARBA" id="ARBA00007092"/>
    </source>
</evidence>
<dbReference type="InterPro" id="IPR010666">
    <property type="entry name" value="Znf_GRF"/>
</dbReference>
<evidence type="ECO:0000256" key="2">
    <source>
        <dbReference type="ARBA" id="ARBA00022723"/>
    </source>
</evidence>
<dbReference type="PANTHER" id="PTHR22748">
    <property type="entry name" value="AP ENDONUCLEASE"/>
    <property type="match status" value="1"/>
</dbReference>
<evidence type="ECO:0000256" key="10">
    <source>
        <dbReference type="PIRSR" id="PIRSR604808-3"/>
    </source>
</evidence>
<evidence type="ECO:0000256" key="7">
    <source>
        <dbReference type="ARBA" id="ARBA00023242"/>
    </source>
</evidence>
<accession>S8EIC4</accession>
<keyword evidence="3 11" id="KW-0863">Zinc-finger</keyword>
<dbReference type="InterPro" id="IPR004808">
    <property type="entry name" value="AP_endonuc_1"/>
</dbReference>
<dbReference type="EC" id="3.1.-.-" evidence="12"/>
<evidence type="ECO:0000256" key="9">
    <source>
        <dbReference type="PIRSR" id="PIRSR604808-2"/>
    </source>
</evidence>
<feature type="site" description="Important for catalytic activity" evidence="10">
    <location>
        <position position="271"/>
    </location>
</feature>
<feature type="binding site" evidence="9">
    <location>
        <position position="42"/>
    </location>
    <ligand>
        <name>Mg(2+)</name>
        <dbReference type="ChEBI" id="CHEBI:18420"/>
        <label>1</label>
    </ligand>
</feature>
<evidence type="ECO:0000256" key="13">
    <source>
        <dbReference type="SAM" id="MobiDB-lite"/>
    </source>
</evidence>
<dbReference type="Proteomes" id="UP000015241">
    <property type="component" value="Unassembled WGS sequence"/>
</dbReference>
<dbReference type="Pfam" id="PF03372">
    <property type="entry name" value="Exo_endo_phos"/>
    <property type="match status" value="1"/>
</dbReference>
<dbReference type="GO" id="GO:0008270">
    <property type="term" value="F:zinc ion binding"/>
    <property type="evidence" value="ECO:0007669"/>
    <property type="project" value="UniProtKB-KW"/>
</dbReference>
<dbReference type="OrthoDB" id="391817at2759"/>
<dbReference type="CDD" id="cd09088">
    <property type="entry name" value="Ape2-like_AP-endo"/>
    <property type="match status" value="1"/>
</dbReference>
<feature type="active site" description="Proton donor/acceptor" evidence="8">
    <location>
        <position position="196"/>
    </location>
</feature>
<feature type="binding site" evidence="9">
    <location>
        <position position="7"/>
    </location>
    <ligand>
        <name>Mg(2+)</name>
        <dbReference type="ChEBI" id="CHEBI:18420"/>
        <label>1</label>
    </ligand>
</feature>
<dbReference type="Gene3D" id="3.60.10.10">
    <property type="entry name" value="Endonuclease/exonuclease/phosphatase"/>
    <property type="match status" value="1"/>
</dbReference>
<dbReference type="PANTHER" id="PTHR22748:SF4">
    <property type="entry name" value="DNA-(APURINIC OR APYRIMIDINIC SITE) ENDONUCLEASE 2"/>
    <property type="match status" value="1"/>
</dbReference>
<comment type="similarity">
    <text evidence="1 12">Belongs to the DNA repair enzymes AP/ExoA family.</text>
</comment>
<evidence type="ECO:0000256" key="8">
    <source>
        <dbReference type="PIRSR" id="PIRSR604808-1"/>
    </source>
</evidence>
<dbReference type="FunCoup" id="S8EIC4">
    <property type="interactions" value="685"/>
</dbReference>
<feature type="binding site" evidence="9">
    <location>
        <position position="196"/>
    </location>
    <ligand>
        <name>Mg(2+)</name>
        <dbReference type="ChEBI" id="CHEBI:18420"/>
        <label>1</label>
    </ligand>
</feature>
<dbReference type="GO" id="GO:0008081">
    <property type="term" value="F:phosphoric diester hydrolase activity"/>
    <property type="evidence" value="ECO:0007669"/>
    <property type="project" value="TreeGrafter"/>
</dbReference>
<dbReference type="GO" id="GO:0006284">
    <property type="term" value="P:base-excision repair"/>
    <property type="evidence" value="ECO:0007669"/>
    <property type="project" value="TreeGrafter"/>
</dbReference>
<feature type="region of interest" description="Disordered" evidence="13">
    <location>
        <begin position="351"/>
        <end position="459"/>
    </location>
</feature>
<evidence type="ECO:0000259" key="14">
    <source>
        <dbReference type="PROSITE" id="PS51999"/>
    </source>
</evidence>
<keyword evidence="12" id="KW-0234">DNA repair</keyword>
<dbReference type="InterPro" id="IPR005135">
    <property type="entry name" value="Endo/exonuclease/phosphatase"/>
</dbReference>
<feature type="site" description="Interaction with DNA substrate" evidence="10">
    <location>
        <position position="297"/>
    </location>
</feature>
<dbReference type="InterPro" id="IPR036691">
    <property type="entry name" value="Endo/exonu/phosph_ase_sf"/>
</dbReference>
<proteinExistence type="inferred from homology"/>
<keyword evidence="6 9" id="KW-0460">Magnesium</keyword>
<comment type="cofactor">
    <cofactor evidence="9 12">
        <name>Mg(2+)</name>
        <dbReference type="ChEBI" id="CHEBI:18420"/>
    </cofactor>
    <cofactor evidence="9 12">
        <name>Mn(2+)</name>
        <dbReference type="ChEBI" id="CHEBI:29035"/>
    </cofactor>
    <text evidence="9 12">Probably binds two magnesium or manganese ions per subunit.</text>
</comment>
<dbReference type="NCBIfam" id="TIGR00633">
    <property type="entry name" value="xth"/>
    <property type="match status" value="1"/>
</dbReference>
<feature type="active site" description="Proton acceptor" evidence="8">
    <location>
        <position position="297"/>
    </location>
</feature>
<dbReference type="GO" id="GO:0005634">
    <property type="term" value="C:nucleus"/>
    <property type="evidence" value="ECO:0007669"/>
    <property type="project" value="TreeGrafter"/>
</dbReference>
<protein>
    <recommendedName>
        <fullName evidence="12">DNA-(apurinic or apyrimidinic site) endonuclease</fullName>
        <ecNumber evidence="12">3.1.-.-</ecNumber>
    </recommendedName>
</protein>
<organism evidence="15 16">
    <name type="scientific">Fomitopsis schrenkii</name>
    <name type="common">Brown rot fungus</name>
    <dbReference type="NCBI Taxonomy" id="2126942"/>
    <lineage>
        <taxon>Eukaryota</taxon>
        <taxon>Fungi</taxon>
        <taxon>Dikarya</taxon>
        <taxon>Basidiomycota</taxon>
        <taxon>Agaricomycotina</taxon>
        <taxon>Agaricomycetes</taxon>
        <taxon>Polyporales</taxon>
        <taxon>Fomitopsis</taxon>
    </lineage>
</organism>
<keyword evidence="2 9" id="KW-0479">Metal-binding</keyword>
<feature type="domain" description="GRF-type" evidence="14">
    <location>
        <begin position="534"/>
        <end position="595"/>
    </location>
</feature>
<reference evidence="15 16" key="1">
    <citation type="journal article" date="2012" name="Science">
        <title>The Paleozoic origin of enzymatic lignin decomposition reconstructed from 31 fungal genomes.</title>
        <authorList>
            <person name="Floudas D."/>
            <person name="Binder M."/>
            <person name="Riley R."/>
            <person name="Barry K."/>
            <person name="Blanchette R.A."/>
            <person name="Henrissat B."/>
            <person name="Martinez A.T."/>
            <person name="Otillar R."/>
            <person name="Spatafora J.W."/>
            <person name="Yadav J.S."/>
            <person name="Aerts A."/>
            <person name="Benoit I."/>
            <person name="Boyd A."/>
            <person name="Carlson A."/>
            <person name="Copeland A."/>
            <person name="Coutinho P.M."/>
            <person name="de Vries R.P."/>
            <person name="Ferreira P."/>
            <person name="Findley K."/>
            <person name="Foster B."/>
            <person name="Gaskell J."/>
            <person name="Glotzer D."/>
            <person name="Gorecki P."/>
            <person name="Heitman J."/>
            <person name="Hesse C."/>
            <person name="Hori C."/>
            <person name="Igarashi K."/>
            <person name="Jurgens J.A."/>
            <person name="Kallen N."/>
            <person name="Kersten P."/>
            <person name="Kohler A."/>
            <person name="Kuees U."/>
            <person name="Kumar T.K.A."/>
            <person name="Kuo A."/>
            <person name="LaButti K."/>
            <person name="Larrondo L.F."/>
            <person name="Lindquist E."/>
            <person name="Ling A."/>
            <person name="Lombard V."/>
            <person name="Lucas S."/>
            <person name="Lundell T."/>
            <person name="Martin R."/>
            <person name="McLaughlin D.J."/>
            <person name="Morgenstern I."/>
            <person name="Morin E."/>
            <person name="Murat C."/>
            <person name="Nagy L.G."/>
            <person name="Nolan M."/>
            <person name="Ohm R.A."/>
            <person name="Patyshakuliyeva A."/>
            <person name="Rokas A."/>
            <person name="Ruiz-Duenas F.J."/>
            <person name="Sabat G."/>
            <person name="Salamov A."/>
            <person name="Samejima M."/>
            <person name="Schmutz J."/>
            <person name="Slot J.C."/>
            <person name="St John F."/>
            <person name="Stenlid J."/>
            <person name="Sun H."/>
            <person name="Sun S."/>
            <person name="Syed K."/>
            <person name="Tsang A."/>
            <person name="Wiebenga A."/>
            <person name="Young D."/>
            <person name="Pisabarro A."/>
            <person name="Eastwood D.C."/>
            <person name="Martin F."/>
            <person name="Cullen D."/>
            <person name="Grigoriev I.V."/>
            <person name="Hibbett D.S."/>
        </authorList>
    </citation>
    <scope>NUCLEOTIDE SEQUENCE</scope>
    <source>
        <strain evidence="16">FP-58527</strain>
    </source>
</reference>
<keyword evidence="12" id="KW-0227">DNA damage</keyword>
<dbReference type="PROSITE" id="PS51999">
    <property type="entry name" value="ZF_GRF"/>
    <property type="match status" value="1"/>
</dbReference>
<dbReference type="eggNOG" id="KOG1294">
    <property type="taxonomic scope" value="Eukaryota"/>
</dbReference>
<feature type="binding site" evidence="9">
    <location>
        <position position="296"/>
    </location>
    <ligand>
        <name>Mg(2+)</name>
        <dbReference type="ChEBI" id="CHEBI:18420"/>
        <label>1</label>
    </ligand>
</feature>
<dbReference type="Pfam" id="PF06839">
    <property type="entry name" value="Zn_ribbon_GRF"/>
    <property type="match status" value="1"/>
</dbReference>
<evidence type="ECO:0000313" key="16">
    <source>
        <dbReference type="Proteomes" id="UP000015241"/>
    </source>
</evidence>
<feature type="active site" evidence="8">
    <location>
        <position position="156"/>
    </location>
</feature>
<feature type="compositionally biased region" description="Low complexity" evidence="13">
    <location>
        <begin position="378"/>
        <end position="391"/>
    </location>
</feature>
<dbReference type="EMBL" id="KE504132">
    <property type="protein sequence ID" value="EPT03059.1"/>
    <property type="molecule type" value="Genomic_DNA"/>
</dbReference>
<name>S8EIC4_FOMSC</name>
<keyword evidence="16" id="KW-1185">Reference proteome</keyword>
<sequence>MRVLSWNINGIRTLPKYHPWNTFKTCEGILDALEADIVCFQEMKSSRPTLQRDAALPGHYHSFFSFPINKSGYSGVAVYTNSSKATPLRAEEGLAGLQPKPPLYEDERVSPSYPQPHHIDLYSDEQNDVPHHFDDLDSEGRALVLDFGLFILINVYCPAETTETRLPYKMNFHLLLQERVRKLVEEEGREVMVLGDINVSATPLDHADGNLPSNAANWYEHPAREWMRKWLEPNGPMVDAVRSFWPDRKGMYTCWNTRLQARETNYGARIDYVLVTRGLLPWIKHGDVQPTLKGSDHCPVYVDLHDELTSETGETIKLSDAMQQKDDMQPPRIAAKYWEELAGKQTMLSNFFGKRGAQPSPTAEASPPNDTPATPVPSSSLSQASATSSASTDPAELPAATQSQVKSPPKTTITSRLAPAASTTKRKPTEKASCSTSNKKRKRDPAQSNISTFFGKPPAAASKALSKEVIVLDDDEPEPSRTPCTAEEDQIDADARLARELSMSEASAVANEPSSSQSKTAWAGLFAPLAAPHCTVHDEPAKLWTVNKPGPNKGKKFYLCSRPVGPGYDKGKGERLREEVNHEYRCNFFKWASDVKKEALAQQKRRANGS</sequence>
<evidence type="ECO:0000256" key="6">
    <source>
        <dbReference type="ARBA" id="ARBA00022842"/>
    </source>
</evidence>
<feature type="site" description="Transition state stabilizer" evidence="10">
    <location>
        <position position="198"/>
    </location>
</feature>
<evidence type="ECO:0000256" key="4">
    <source>
        <dbReference type="ARBA" id="ARBA00022801"/>
    </source>
</evidence>
<keyword evidence="5" id="KW-0862">Zinc</keyword>
<dbReference type="STRING" id="743788.S8EIC4"/>